<dbReference type="InterPro" id="IPR013320">
    <property type="entry name" value="ConA-like_dom_sf"/>
</dbReference>
<gene>
    <name evidence="8" type="ORF">PYK22_00025</name>
</gene>
<evidence type="ECO:0000313" key="9">
    <source>
        <dbReference type="Proteomes" id="UP000031518"/>
    </source>
</evidence>
<dbReference type="STRING" id="454194.PYK22_00025"/>
<evidence type="ECO:0000313" key="8">
    <source>
        <dbReference type="EMBL" id="CDM64033.1"/>
    </source>
</evidence>
<dbReference type="PANTHER" id="PTHR42812:SF12">
    <property type="entry name" value="BETA-XYLOSIDASE-RELATED"/>
    <property type="match status" value="1"/>
</dbReference>
<dbReference type="GO" id="GO:0004553">
    <property type="term" value="F:hydrolase activity, hydrolyzing O-glycosyl compounds"/>
    <property type="evidence" value="ECO:0007669"/>
    <property type="project" value="InterPro"/>
</dbReference>
<dbReference type="Proteomes" id="UP000031518">
    <property type="component" value="Unassembled WGS sequence"/>
</dbReference>
<dbReference type="SUPFAM" id="SSF75005">
    <property type="entry name" value="Arabinanase/levansucrase/invertase"/>
    <property type="match status" value="1"/>
</dbReference>
<dbReference type="AlphaFoldDB" id="A0A0B6WS58"/>
<proteinExistence type="inferred from homology"/>
<sequence length="541" mass="60550">MRFNTESRAIRLALTCILLFPLVSESQSVSKVWVADNGDGTYRNPIIHADYSDPDVIRVGDDYYMTASSFNCIPGLPILHSRDLVNWTIIGYALKRQPPFDLFARPQHGGGVWAPAIRFHNGEFYIYYADPDRGIYMTKAKDPRGDWSEPLLIKEAKGWIDPCPLWDDDGQAYLVSAMAASRSGIKSVLIVSRMSPDGTKLLDDGVIVFDGHDRNPTVEGPKFYKRNGYYYIFAPAGGVETGWQLVLRARNVYGPYEVRTVLAQGRTSVNGPHQGGWVETQTGESWFIHFQDKGAYGRVVHLQPMVWRDDWPVIGSDPDGDGTGEPVLIYRKPNVGRTYPIATPPDSDEFDAPRLGLQWQWHANPQPNWAFPSSLGFLRLFNVPAPEGSKNLWQLPNLLLQKFPAPRFTVTTKLTFTPRADGERIGLIVMGTDYAYIAVEKRPDGLYVLQATCRGADQQAPEERTSAIKLTERTFYLRVEVAEGARCIFSYSADGARFSPLGEAFMAKPGRWIGAKVGLFATGPGTAREFGYADVDWFRVE</sequence>
<dbReference type="Gene3D" id="2.60.120.200">
    <property type="match status" value="1"/>
</dbReference>
<dbReference type="CDD" id="cd09001">
    <property type="entry name" value="GH43_FsAxh1-like"/>
    <property type="match status" value="1"/>
</dbReference>
<feature type="domain" description="Beta-xylosidase C-terminal Concanavalin A-like" evidence="7">
    <location>
        <begin position="347"/>
        <end position="541"/>
    </location>
</feature>
<dbReference type="GO" id="GO:0005975">
    <property type="term" value="P:carbohydrate metabolic process"/>
    <property type="evidence" value="ECO:0007669"/>
    <property type="project" value="InterPro"/>
</dbReference>
<dbReference type="InterPro" id="IPR041542">
    <property type="entry name" value="GH43_C2"/>
</dbReference>
<dbReference type="InterPro" id="IPR023296">
    <property type="entry name" value="Glyco_hydro_beta-prop_sf"/>
</dbReference>
<comment type="similarity">
    <text evidence="1 6">Belongs to the glycosyl hydrolase 43 family.</text>
</comment>
<reference evidence="8 9" key="1">
    <citation type="submission" date="2013-12" db="EMBL/GenBank/DDBJ databases">
        <authorList>
            <person name="Stott M."/>
        </authorList>
    </citation>
    <scope>NUCLEOTIDE SEQUENCE [LARGE SCALE GENOMIC DNA]</scope>
    <source>
        <strain evidence="8 9">K22</strain>
    </source>
</reference>
<evidence type="ECO:0000256" key="6">
    <source>
        <dbReference type="RuleBase" id="RU361187"/>
    </source>
</evidence>
<feature type="site" description="Important for catalytic activity, responsible for pKa modulation of the active site Glu and correct orientation of both the proton donor and substrate" evidence="5">
    <location>
        <position position="161"/>
    </location>
</feature>
<dbReference type="Pfam" id="PF04616">
    <property type="entry name" value="Glyco_hydro_43"/>
    <property type="match status" value="1"/>
</dbReference>
<evidence type="ECO:0000259" key="7">
    <source>
        <dbReference type="Pfam" id="PF17851"/>
    </source>
</evidence>
<dbReference type="Gene3D" id="2.115.10.20">
    <property type="entry name" value="Glycosyl hydrolase domain, family 43"/>
    <property type="match status" value="1"/>
</dbReference>
<evidence type="ECO:0000256" key="2">
    <source>
        <dbReference type="ARBA" id="ARBA00022801"/>
    </source>
</evidence>
<keyword evidence="2 6" id="KW-0378">Hydrolase</keyword>
<reference evidence="8 9" key="2">
    <citation type="submission" date="2015-01" db="EMBL/GenBank/DDBJ databases">
        <title>Complete genome sequence of Pyrinomonas methylaliphatogenes type strain K22T.</title>
        <authorList>
            <person name="Lee K.C.Y."/>
            <person name="Power J.F."/>
            <person name="Dunfield P.F."/>
            <person name="Morgan X.C."/>
            <person name="Huttenhower C."/>
            <person name="Stott M.B."/>
        </authorList>
    </citation>
    <scope>NUCLEOTIDE SEQUENCE [LARGE SCALE GENOMIC DNA]</scope>
    <source>
        <strain evidence="8 9">K22</strain>
    </source>
</reference>
<dbReference type="SUPFAM" id="SSF49899">
    <property type="entry name" value="Concanavalin A-like lectins/glucanases"/>
    <property type="match status" value="1"/>
</dbReference>
<evidence type="ECO:0000256" key="3">
    <source>
        <dbReference type="ARBA" id="ARBA00023295"/>
    </source>
</evidence>
<dbReference type="InterPro" id="IPR006710">
    <property type="entry name" value="Glyco_hydro_43"/>
</dbReference>
<dbReference type="InterPro" id="IPR051795">
    <property type="entry name" value="Glycosyl_Hydrlase_43"/>
</dbReference>
<organism evidence="8 9">
    <name type="scientific">Pyrinomonas methylaliphatogenes</name>
    <dbReference type="NCBI Taxonomy" id="454194"/>
    <lineage>
        <taxon>Bacteria</taxon>
        <taxon>Pseudomonadati</taxon>
        <taxon>Acidobacteriota</taxon>
        <taxon>Blastocatellia</taxon>
        <taxon>Blastocatellales</taxon>
        <taxon>Pyrinomonadaceae</taxon>
        <taxon>Pyrinomonas</taxon>
    </lineage>
</organism>
<keyword evidence="9" id="KW-1185">Reference proteome</keyword>
<accession>A0A0B6WS58</accession>
<dbReference type="PANTHER" id="PTHR42812">
    <property type="entry name" value="BETA-XYLOSIDASE"/>
    <property type="match status" value="1"/>
</dbReference>
<dbReference type="OrthoDB" id="9801455at2"/>
<feature type="active site" description="Proton donor" evidence="4">
    <location>
        <position position="219"/>
    </location>
</feature>
<evidence type="ECO:0000256" key="5">
    <source>
        <dbReference type="PIRSR" id="PIRSR606710-2"/>
    </source>
</evidence>
<dbReference type="RefSeq" id="WP_041973504.1">
    <property type="nucleotide sequence ID" value="NZ_CBXV010000001.1"/>
</dbReference>
<evidence type="ECO:0000256" key="1">
    <source>
        <dbReference type="ARBA" id="ARBA00009865"/>
    </source>
</evidence>
<dbReference type="EMBL" id="CBXV010000001">
    <property type="protein sequence ID" value="CDM64033.1"/>
    <property type="molecule type" value="Genomic_DNA"/>
</dbReference>
<keyword evidence="3 6" id="KW-0326">Glycosidase</keyword>
<dbReference type="Pfam" id="PF17851">
    <property type="entry name" value="GH43_C2"/>
    <property type="match status" value="1"/>
</dbReference>
<evidence type="ECO:0000256" key="4">
    <source>
        <dbReference type="PIRSR" id="PIRSR606710-1"/>
    </source>
</evidence>
<protein>
    <submittedName>
        <fullName evidence="8">Beta-xylosidase</fullName>
    </submittedName>
</protein>
<name>A0A0B6WS58_9BACT</name>
<feature type="active site" description="Proton acceptor" evidence="4">
    <location>
        <position position="53"/>
    </location>
</feature>